<evidence type="ECO:0000256" key="1">
    <source>
        <dbReference type="ARBA" id="ARBA00022536"/>
    </source>
</evidence>
<feature type="disulfide bond" evidence="6">
    <location>
        <begin position="22"/>
        <end position="31"/>
    </location>
</feature>
<dbReference type="InParanoid" id="A0A1X7V1Q0"/>
<dbReference type="Pfam" id="PF00008">
    <property type="entry name" value="EGF"/>
    <property type="match status" value="1"/>
</dbReference>
<dbReference type="PROSITE" id="PS01186">
    <property type="entry name" value="EGF_2"/>
    <property type="match status" value="1"/>
</dbReference>
<evidence type="ECO:0000313" key="8">
    <source>
        <dbReference type="EnsemblMetazoa" id="Aqu2.1.33881_001"/>
    </source>
</evidence>
<keyword evidence="3" id="KW-0677">Repeat</keyword>
<keyword evidence="2" id="KW-0732">Signal</keyword>
<evidence type="ECO:0000256" key="6">
    <source>
        <dbReference type="PROSITE-ProRule" id="PRU00076"/>
    </source>
</evidence>
<keyword evidence="4 6" id="KW-1015">Disulfide bond</keyword>
<evidence type="ECO:0000256" key="2">
    <source>
        <dbReference type="ARBA" id="ARBA00022729"/>
    </source>
</evidence>
<organism evidence="8">
    <name type="scientific">Amphimedon queenslandica</name>
    <name type="common">Sponge</name>
    <dbReference type="NCBI Taxonomy" id="400682"/>
    <lineage>
        <taxon>Eukaryota</taxon>
        <taxon>Metazoa</taxon>
        <taxon>Porifera</taxon>
        <taxon>Demospongiae</taxon>
        <taxon>Heteroscleromorpha</taxon>
        <taxon>Haplosclerida</taxon>
        <taxon>Niphatidae</taxon>
        <taxon>Amphimedon</taxon>
    </lineage>
</organism>
<dbReference type="Gene3D" id="2.10.25.10">
    <property type="entry name" value="Laminin"/>
    <property type="match status" value="1"/>
</dbReference>
<dbReference type="PROSITE" id="PS50026">
    <property type="entry name" value="EGF_3"/>
    <property type="match status" value="1"/>
</dbReference>
<keyword evidence="5" id="KW-0325">Glycoprotein</keyword>
<comment type="caution">
    <text evidence="6">Lacks conserved residue(s) required for the propagation of feature annotation.</text>
</comment>
<name>A0A1X7V1Q0_AMPQE</name>
<evidence type="ECO:0000256" key="5">
    <source>
        <dbReference type="ARBA" id="ARBA00023180"/>
    </source>
</evidence>
<keyword evidence="1 6" id="KW-0245">EGF-like domain</keyword>
<dbReference type="InterPro" id="IPR000742">
    <property type="entry name" value="EGF"/>
</dbReference>
<dbReference type="CDD" id="cd00054">
    <property type="entry name" value="EGF_CA"/>
    <property type="match status" value="1"/>
</dbReference>
<accession>A0A1X7V1Q0</accession>
<feature type="disulfide bond" evidence="6">
    <location>
        <begin position="3"/>
        <end position="20"/>
    </location>
</feature>
<dbReference type="EnsemblMetazoa" id="Aqu2.1.33881_001">
    <property type="protein sequence ID" value="Aqu2.1.33881_001"/>
    <property type="gene ID" value="Aqu2.1.33881"/>
</dbReference>
<feature type="domain" description="EGF-like" evidence="7">
    <location>
        <begin position="1"/>
        <end position="32"/>
    </location>
</feature>
<dbReference type="AlphaFoldDB" id="A0A1X7V1Q0"/>
<evidence type="ECO:0000259" key="7">
    <source>
        <dbReference type="PROSITE" id="PS50026"/>
    </source>
</evidence>
<protein>
    <recommendedName>
        <fullName evidence="7">EGF-like domain-containing protein</fullName>
    </recommendedName>
</protein>
<proteinExistence type="predicted"/>
<reference evidence="8" key="1">
    <citation type="submission" date="2017-05" db="UniProtKB">
        <authorList>
            <consortium name="EnsemblMetazoa"/>
        </authorList>
    </citation>
    <scope>IDENTIFICATION</scope>
</reference>
<dbReference type="PROSITE" id="PS00022">
    <property type="entry name" value="EGF_1"/>
    <property type="match status" value="1"/>
</dbReference>
<evidence type="ECO:0000256" key="3">
    <source>
        <dbReference type="ARBA" id="ARBA00022737"/>
    </source>
</evidence>
<evidence type="ECO:0000256" key="4">
    <source>
        <dbReference type="ARBA" id="ARBA00023157"/>
    </source>
</evidence>
<dbReference type="SUPFAM" id="SSF57196">
    <property type="entry name" value="EGF/Laminin"/>
    <property type="match status" value="1"/>
</dbReference>
<dbReference type="FunFam" id="2.10.25.10:FF:000012">
    <property type="entry name" value="Delta-like protein"/>
    <property type="match status" value="1"/>
</dbReference>
<sequence>MPCLNGGNCTQNDTNGEYVCSCSVGYTGFTCDTDIDDVYTNVIWAVYNHWTGKVEWNSGMATANINV</sequence>